<dbReference type="OrthoDB" id="9811552at2"/>
<dbReference type="InterPro" id="IPR037056">
    <property type="entry name" value="RNase_H1_N_sf"/>
</dbReference>
<dbReference type="CDD" id="cd09278">
    <property type="entry name" value="RNase_HI_prokaryote_like"/>
    <property type="match status" value="1"/>
</dbReference>
<comment type="catalytic activity">
    <reaction evidence="1">
        <text>Endonucleolytic cleavage to 5'-phosphomonoester.</text>
        <dbReference type="EC" id="3.1.26.4"/>
    </reaction>
</comment>
<keyword evidence="14" id="KW-1185">Reference proteome</keyword>
<dbReference type="FunFam" id="3.40.970.10:FF:000001">
    <property type="entry name" value="Ribonuclease H1"/>
    <property type="match status" value="1"/>
</dbReference>
<dbReference type="EC" id="3.1.26.4" evidence="5"/>
<feature type="coiled-coil region" evidence="11">
    <location>
        <begin position="50"/>
        <end position="77"/>
    </location>
</feature>
<evidence type="ECO:0000256" key="11">
    <source>
        <dbReference type="SAM" id="Coils"/>
    </source>
</evidence>
<evidence type="ECO:0000313" key="14">
    <source>
        <dbReference type="Proteomes" id="UP000438120"/>
    </source>
</evidence>
<evidence type="ECO:0000256" key="10">
    <source>
        <dbReference type="ARBA" id="ARBA00022842"/>
    </source>
</evidence>
<dbReference type="EMBL" id="VUMX01000010">
    <property type="protein sequence ID" value="MST86961.1"/>
    <property type="molecule type" value="Genomic_DNA"/>
</dbReference>
<dbReference type="Pfam" id="PF00075">
    <property type="entry name" value="RNase_H"/>
    <property type="match status" value="1"/>
</dbReference>
<dbReference type="GO" id="GO:0003676">
    <property type="term" value="F:nucleic acid binding"/>
    <property type="evidence" value="ECO:0007669"/>
    <property type="project" value="UniProtKB-UniRule"/>
</dbReference>
<dbReference type="RefSeq" id="WP_154548257.1">
    <property type="nucleotide sequence ID" value="NZ_VUMX01000010.1"/>
</dbReference>
<dbReference type="Gene3D" id="3.30.420.10">
    <property type="entry name" value="Ribonuclease H-like superfamily/Ribonuclease H"/>
    <property type="match status" value="1"/>
</dbReference>
<evidence type="ECO:0000256" key="9">
    <source>
        <dbReference type="ARBA" id="ARBA00022801"/>
    </source>
</evidence>
<dbReference type="AlphaFoldDB" id="A0A6A8MDV7"/>
<keyword evidence="9" id="KW-0378">Hydrolase</keyword>
<protein>
    <recommendedName>
        <fullName evidence="5">ribonuclease H</fullName>
        <ecNumber evidence="5">3.1.26.4</ecNumber>
    </recommendedName>
</protein>
<evidence type="ECO:0000256" key="4">
    <source>
        <dbReference type="ARBA" id="ARBA00011245"/>
    </source>
</evidence>
<feature type="domain" description="RNase H type-1" evidence="12">
    <location>
        <begin position="103"/>
        <end position="259"/>
    </location>
</feature>
<dbReference type="Proteomes" id="UP000438120">
    <property type="component" value="Unassembled WGS sequence"/>
</dbReference>
<dbReference type="GO" id="GO:0005737">
    <property type="term" value="C:cytoplasm"/>
    <property type="evidence" value="ECO:0007669"/>
    <property type="project" value="UniProtKB-SubCell"/>
</dbReference>
<dbReference type="SUPFAM" id="SSF55658">
    <property type="entry name" value="L9 N-domain-like"/>
    <property type="match status" value="1"/>
</dbReference>
<dbReference type="PANTHER" id="PTHR10642:SF26">
    <property type="entry name" value="RIBONUCLEASE H1"/>
    <property type="match status" value="1"/>
</dbReference>
<dbReference type="SUPFAM" id="SSF53098">
    <property type="entry name" value="Ribonuclease H-like"/>
    <property type="match status" value="1"/>
</dbReference>
<comment type="cofactor">
    <cofactor evidence="2">
        <name>Mg(2+)</name>
        <dbReference type="ChEBI" id="CHEBI:18420"/>
    </cofactor>
</comment>
<comment type="subunit">
    <text evidence="4">Monomer.</text>
</comment>
<keyword evidence="10" id="KW-0460">Magnesium</keyword>
<evidence type="ECO:0000256" key="8">
    <source>
        <dbReference type="ARBA" id="ARBA00022759"/>
    </source>
</evidence>
<dbReference type="InterPro" id="IPR009027">
    <property type="entry name" value="Ribosomal_bL9/RNase_H1_N"/>
</dbReference>
<dbReference type="InterPro" id="IPR002156">
    <property type="entry name" value="RNaseH_domain"/>
</dbReference>
<dbReference type="PANTHER" id="PTHR10642">
    <property type="entry name" value="RIBONUCLEASE H1"/>
    <property type="match status" value="1"/>
</dbReference>
<evidence type="ECO:0000256" key="5">
    <source>
        <dbReference type="ARBA" id="ARBA00012180"/>
    </source>
</evidence>
<evidence type="ECO:0000256" key="6">
    <source>
        <dbReference type="ARBA" id="ARBA00022722"/>
    </source>
</evidence>
<proteinExistence type="inferred from homology"/>
<accession>A0A6A8MDV7</accession>
<evidence type="ECO:0000259" key="12">
    <source>
        <dbReference type="PROSITE" id="PS50879"/>
    </source>
</evidence>
<dbReference type="GO" id="GO:0046872">
    <property type="term" value="F:metal ion binding"/>
    <property type="evidence" value="ECO:0007669"/>
    <property type="project" value="UniProtKB-KW"/>
</dbReference>
<comment type="caution">
    <text evidence="13">The sequence shown here is derived from an EMBL/GenBank/DDBJ whole genome shotgun (WGS) entry which is preliminary data.</text>
</comment>
<dbReference type="InterPro" id="IPR022892">
    <property type="entry name" value="RNaseHI"/>
</dbReference>
<sequence>MKFYAVRKGREPGIYHSWEEAKAQVDGFPGAEFKSFANPMDAIEFMDFSADEALDGLKKAENTFENAMAKIQRKSAQLAKNPAGSAQIRVNPGDPAVTVPVDGPYAAYVYTDGGCRNHGVHKGGHVKETDPGAWGYLIVLPDGQKFDGTDGEFQATNNKMEMTAFLESLRKLEELGLQEQAVLYSLDSQYVLNGVQHWMAGWKAKGWRKAKGEIANLDLWKAIDAEVAKFSNLHYKWVKGHDVNAGNIYVDHLLNHTMDKMEAEQK</sequence>
<keyword evidence="6" id="KW-0540">Nuclease</keyword>
<evidence type="ECO:0000256" key="3">
    <source>
        <dbReference type="ARBA" id="ARBA00005300"/>
    </source>
</evidence>
<name>A0A6A8MDV7_9LACO</name>
<reference evidence="13 14" key="1">
    <citation type="submission" date="2019-08" db="EMBL/GenBank/DDBJ databases">
        <title>In-depth cultivation of the pig gut microbiome towards novel bacterial diversity and tailored functional studies.</title>
        <authorList>
            <person name="Wylensek D."/>
            <person name="Hitch T.C.A."/>
            <person name="Clavel T."/>
        </authorList>
    </citation>
    <scope>NUCLEOTIDE SEQUENCE [LARGE SCALE GENOMIC DNA]</scope>
    <source>
        <strain evidence="13 14">Bifido-178-WT-2B</strain>
    </source>
</reference>
<dbReference type="InterPro" id="IPR012337">
    <property type="entry name" value="RNaseH-like_sf"/>
</dbReference>
<dbReference type="InterPro" id="IPR036397">
    <property type="entry name" value="RNaseH_sf"/>
</dbReference>
<comment type="similarity">
    <text evidence="3">Belongs to the RNase H family.</text>
</comment>
<gene>
    <name evidence="13" type="ORF">FYJ62_04755</name>
</gene>
<dbReference type="GO" id="GO:0043137">
    <property type="term" value="P:DNA replication, removal of RNA primer"/>
    <property type="evidence" value="ECO:0007669"/>
    <property type="project" value="TreeGrafter"/>
</dbReference>
<keyword evidence="11" id="KW-0175">Coiled coil</keyword>
<dbReference type="Gene3D" id="3.40.970.10">
    <property type="entry name" value="Ribonuclease H1, N-terminal domain"/>
    <property type="match status" value="1"/>
</dbReference>
<evidence type="ECO:0000313" key="13">
    <source>
        <dbReference type="EMBL" id="MST86961.1"/>
    </source>
</evidence>
<keyword evidence="8" id="KW-0255">Endonuclease</keyword>
<dbReference type="GO" id="GO:0004523">
    <property type="term" value="F:RNA-DNA hybrid ribonuclease activity"/>
    <property type="evidence" value="ECO:0007669"/>
    <property type="project" value="UniProtKB-UniRule"/>
</dbReference>
<evidence type="ECO:0000256" key="7">
    <source>
        <dbReference type="ARBA" id="ARBA00022723"/>
    </source>
</evidence>
<dbReference type="InterPro" id="IPR050092">
    <property type="entry name" value="RNase_H"/>
</dbReference>
<evidence type="ECO:0000256" key="1">
    <source>
        <dbReference type="ARBA" id="ARBA00000077"/>
    </source>
</evidence>
<dbReference type="InterPro" id="IPR011320">
    <property type="entry name" value="RNase_H1_N"/>
</dbReference>
<evidence type="ECO:0000256" key="2">
    <source>
        <dbReference type="ARBA" id="ARBA00001946"/>
    </source>
</evidence>
<dbReference type="Pfam" id="PF01693">
    <property type="entry name" value="Cauli_VI"/>
    <property type="match status" value="1"/>
</dbReference>
<organism evidence="13 14">
    <name type="scientific">Lactobacillus porci</name>
    <dbReference type="NCBI Taxonomy" id="2012477"/>
    <lineage>
        <taxon>Bacteria</taxon>
        <taxon>Bacillati</taxon>
        <taxon>Bacillota</taxon>
        <taxon>Bacilli</taxon>
        <taxon>Lactobacillales</taxon>
        <taxon>Lactobacillaceae</taxon>
        <taxon>Lactobacillus</taxon>
    </lineage>
</organism>
<dbReference type="PROSITE" id="PS50879">
    <property type="entry name" value="RNASE_H_1"/>
    <property type="match status" value="1"/>
</dbReference>
<keyword evidence="7" id="KW-0479">Metal-binding</keyword>